<dbReference type="GO" id="GO:0055085">
    <property type="term" value="P:transmembrane transport"/>
    <property type="evidence" value="ECO:0007669"/>
    <property type="project" value="TreeGrafter"/>
</dbReference>
<proteinExistence type="inferred from homology"/>
<protein>
    <submittedName>
        <fullName evidence="7">Sporulation integral membrane protein YtvI</fullName>
    </submittedName>
</protein>
<dbReference type="InterPro" id="IPR002549">
    <property type="entry name" value="AI-2E-like"/>
</dbReference>
<dbReference type="InterPro" id="IPR014227">
    <property type="entry name" value="YtvI-like"/>
</dbReference>
<feature type="transmembrane region" description="Helical" evidence="6">
    <location>
        <begin position="65"/>
        <end position="86"/>
    </location>
</feature>
<name>A0A9X5BFD8_9FIRM</name>
<keyword evidence="3 6" id="KW-0812">Transmembrane</keyword>
<comment type="caution">
    <text evidence="7">The sequence shown here is derived from an EMBL/GenBank/DDBJ whole genome shotgun (WGS) entry which is preliminary data.</text>
</comment>
<feature type="transmembrane region" description="Helical" evidence="6">
    <location>
        <begin position="230"/>
        <end position="258"/>
    </location>
</feature>
<dbReference type="AlphaFoldDB" id="A0A9X5BFD8"/>
<dbReference type="PANTHER" id="PTHR21716:SF68">
    <property type="entry name" value="TRANSPORT PROTEIN YTVI-RELATED"/>
    <property type="match status" value="1"/>
</dbReference>
<feature type="transmembrane region" description="Helical" evidence="6">
    <location>
        <begin position="270"/>
        <end position="295"/>
    </location>
</feature>
<accession>A0A9X5BFD8</accession>
<dbReference type="PANTHER" id="PTHR21716">
    <property type="entry name" value="TRANSMEMBRANE PROTEIN"/>
    <property type="match status" value="1"/>
</dbReference>
<dbReference type="Proteomes" id="UP001154420">
    <property type="component" value="Unassembled WGS sequence"/>
</dbReference>
<dbReference type="GO" id="GO:0016020">
    <property type="term" value="C:membrane"/>
    <property type="evidence" value="ECO:0007669"/>
    <property type="project" value="UniProtKB-SubCell"/>
</dbReference>
<organism evidence="7 8">
    <name type="scientific">Parablautia muri</name>
    <dbReference type="NCBI Taxonomy" id="2320879"/>
    <lineage>
        <taxon>Bacteria</taxon>
        <taxon>Bacillati</taxon>
        <taxon>Bacillota</taxon>
        <taxon>Clostridia</taxon>
        <taxon>Lachnospirales</taxon>
        <taxon>Lachnospiraceae</taxon>
        <taxon>Parablautia</taxon>
    </lineage>
</organism>
<comment type="similarity">
    <text evidence="2">Belongs to the autoinducer-2 exporter (AI-2E) (TC 2.A.86) family.</text>
</comment>
<evidence type="ECO:0000256" key="4">
    <source>
        <dbReference type="ARBA" id="ARBA00022989"/>
    </source>
</evidence>
<evidence type="ECO:0000256" key="2">
    <source>
        <dbReference type="ARBA" id="ARBA00009773"/>
    </source>
</evidence>
<evidence type="ECO:0000256" key="5">
    <source>
        <dbReference type="ARBA" id="ARBA00023136"/>
    </source>
</evidence>
<feature type="transmembrane region" description="Helical" evidence="6">
    <location>
        <begin position="35"/>
        <end position="53"/>
    </location>
</feature>
<sequence length="408" mass="46338">MKGKHRTYLKVFVNLGIMLVILLLCMFVLPKVVIYFMPFVLGWVIAWIASPPVRFFEKKLKIKRMAGSAFVIITVIALVILAGYFLGVRLTEQIVNFIGELPKMWEGAQEDLTEIEQKLDLMSKYLPRDIQLTLKNLTENVTEYLGSFFGDLSMPTIEAVSRFAMNLPSILIGIIMCLLSAYFFVADREYLPNLLSKAMPESIIEHYGMIKRGLKHAVGGYFKAQIKIELWMYVLLCIGFSVLKIRYAFIIAIGVAFLDFLPFFGTGTVLLPWAVIKFLSGDYPLVMGLLIIWGVGQLARQLIQPKIVGESVGLSPIPTLFLLYIGYKTGGVVGMILAVPIGIIILNMYQEGVFETTLDSLKILYASVSNFRHLNEDDMEAVRIYREKERIDKKQKEEDRSSQEKREK</sequence>
<gene>
    <name evidence="7" type="primary">ytvI</name>
    <name evidence="7" type="ORF">D5281_10605</name>
</gene>
<feature type="transmembrane region" description="Helical" evidence="6">
    <location>
        <begin position="163"/>
        <end position="185"/>
    </location>
</feature>
<dbReference type="EMBL" id="QZDT01000015">
    <property type="protein sequence ID" value="NBJ93034.1"/>
    <property type="molecule type" value="Genomic_DNA"/>
</dbReference>
<keyword evidence="8" id="KW-1185">Reference proteome</keyword>
<reference evidence="7" key="1">
    <citation type="submission" date="2018-09" db="EMBL/GenBank/DDBJ databases">
        <title>Murine metabolic-syndrome-specific gut microbial biobank.</title>
        <authorList>
            <person name="Liu C."/>
        </authorList>
    </citation>
    <scope>NUCLEOTIDE SEQUENCE</scope>
    <source>
        <strain evidence="7">D42-62</strain>
    </source>
</reference>
<dbReference type="RefSeq" id="WP_330584937.1">
    <property type="nucleotide sequence ID" value="NZ_QZDT01000015.1"/>
</dbReference>
<feature type="transmembrane region" description="Helical" evidence="6">
    <location>
        <begin position="331"/>
        <end position="349"/>
    </location>
</feature>
<keyword evidence="5 6" id="KW-0472">Membrane</keyword>
<keyword evidence="4 6" id="KW-1133">Transmembrane helix</keyword>
<evidence type="ECO:0000256" key="1">
    <source>
        <dbReference type="ARBA" id="ARBA00004141"/>
    </source>
</evidence>
<comment type="subcellular location">
    <subcellularLocation>
        <location evidence="1">Membrane</location>
        <topology evidence="1">Multi-pass membrane protein</topology>
    </subcellularLocation>
</comment>
<dbReference type="NCBIfam" id="TIGR02872">
    <property type="entry name" value="spore_ytvI"/>
    <property type="match status" value="1"/>
</dbReference>
<evidence type="ECO:0000313" key="7">
    <source>
        <dbReference type="EMBL" id="NBJ93034.1"/>
    </source>
</evidence>
<evidence type="ECO:0000256" key="6">
    <source>
        <dbReference type="SAM" id="Phobius"/>
    </source>
</evidence>
<feature type="transmembrane region" description="Helical" evidence="6">
    <location>
        <begin position="307"/>
        <end position="325"/>
    </location>
</feature>
<dbReference type="Pfam" id="PF01594">
    <property type="entry name" value="AI-2E_transport"/>
    <property type="match status" value="1"/>
</dbReference>
<feature type="transmembrane region" description="Helical" evidence="6">
    <location>
        <begin position="12"/>
        <end position="29"/>
    </location>
</feature>
<evidence type="ECO:0000313" key="8">
    <source>
        <dbReference type="Proteomes" id="UP001154420"/>
    </source>
</evidence>
<evidence type="ECO:0000256" key="3">
    <source>
        <dbReference type="ARBA" id="ARBA00022692"/>
    </source>
</evidence>